<organism evidence="2 3">
    <name type="scientific">Cupriavidus respiraculi</name>
    <dbReference type="NCBI Taxonomy" id="195930"/>
    <lineage>
        <taxon>Bacteria</taxon>
        <taxon>Pseudomonadati</taxon>
        <taxon>Pseudomonadota</taxon>
        <taxon>Betaproteobacteria</taxon>
        <taxon>Burkholderiales</taxon>
        <taxon>Burkholderiaceae</taxon>
        <taxon>Cupriavidus</taxon>
    </lineage>
</organism>
<dbReference type="InterPro" id="IPR051312">
    <property type="entry name" value="Diverse_Substr_Oxidored"/>
</dbReference>
<dbReference type="EMBL" id="CAJZAH010000001">
    <property type="protein sequence ID" value="CAG9166654.1"/>
    <property type="molecule type" value="Genomic_DNA"/>
</dbReference>
<keyword evidence="3" id="KW-1185">Reference proteome</keyword>
<dbReference type="PANTHER" id="PTHR42659:SF9">
    <property type="entry name" value="XANTHINE DEHYDROGENASE FAD-BINDING SUBUNIT XDHB-RELATED"/>
    <property type="match status" value="1"/>
</dbReference>
<evidence type="ECO:0000313" key="2">
    <source>
        <dbReference type="EMBL" id="CAG9166654.1"/>
    </source>
</evidence>
<proteinExistence type="predicted"/>
<comment type="caution">
    <text evidence="2">The sequence shown here is derived from an EMBL/GenBank/DDBJ whole genome shotgun (WGS) entry which is preliminary data.</text>
</comment>
<gene>
    <name evidence="2" type="primary">pucC</name>
    <name evidence="2" type="ORF">LMG21510_00478</name>
</gene>
<name>A0ABM8WHT2_9BURK</name>
<dbReference type="InterPro" id="IPR016166">
    <property type="entry name" value="FAD-bd_PCMH"/>
</dbReference>
<protein>
    <submittedName>
        <fullName evidence="2">Xanthine dehydrogenase subunit C</fullName>
        <ecNumber evidence="2">1.17.1.4</ecNumber>
    </submittedName>
</protein>
<dbReference type="InterPro" id="IPR036318">
    <property type="entry name" value="FAD-bd_PCMH-like_sf"/>
</dbReference>
<dbReference type="EC" id="1.17.1.4" evidence="2"/>
<accession>A0ABM8WHT2</accession>
<dbReference type="Pfam" id="PF00941">
    <property type="entry name" value="FAD_binding_5"/>
    <property type="match status" value="1"/>
</dbReference>
<dbReference type="Proteomes" id="UP000721236">
    <property type="component" value="Unassembled WGS sequence"/>
</dbReference>
<dbReference type="GO" id="GO:0004854">
    <property type="term" value="F:xanthine dehydrogenase activity"/>
    <property type="evidence" value="ECO:0007669"/>
    <property type="project" value="UniProtKB-EC"/>
</dbReference>
<dbReference type="InterPro" id="IPR002346">
    <property type="entry name" value="Mopterin_DH_FAD-bd"/>
</dbReference>
<evidence type="ECO:0000313" key="3">
    <source>
        <dbReference type="Proteomes" id="UP000721236"/>
    </source>
</evidence>
<dbReference type="SUPFAM" id="SSF56176">
    <property type="entry name" value="FAD-binding/transporter-associated domain-like"/>
    <property type="match status" value="1"/>
</dbReference>
<dbReference type="Gene3D" id="3.30.465.10">
    <property type="match status" value="1"/>
</dbReference>
<keyword evidence="2" id="KW-0560">Oxidoreductase</keyword>
<reference evidence="2 3" key="1">
    <citation type="submission" date="2021-08" db="EMBL/GenBank/DDBJ databases">
        <authorList>
            <person name="Peeters C."/>
        </authorList>
    </citation>
    <scope>NUCLEOTIDE SEQUENCE [LARGE SCALE GENOMIC DNA]</scope>
    <source>
        <strain evidence="2 3">LMG 21510</strain>
    </source>
</reference>
<evidence type="ECO:0000259" key="1">
    <source>
        <dbReference type="PROSITE" id="PS51387"/>
    </source>
</evidence>
<dbReference type="RefSeq" id="WP_224039369.1">
    <property type="nucleotide sequence ID" value="NZ_CAJZAH010000001.1"/>
</dbReference>
<feature type="domain" description="FAD-binding PCMH-type" evidence="1">
    <location>
        <begin position="1"/>
        <end position="163"/>
    </location>
</feature>
<dbReference type="PANTHER" id="PTHR42659">
    <property type="entry name" value="XANTHINE DEHYDROGENASE SUBUNIT C-RELATED"/>
    <property type="match status" value="1"/>
</dbReference>
<sequence length="261" mass="27722">MQLLTPATPQAAQDLADRLGARARFIAGGTVIQQEWEGSRLAPDDACLIDLQRWPQTQGIALEGHSLRIGAGARLETVRTDALVRAHVPLLVQALDQLGALGVRRLGTLGGNVGWGMGDAVPVLLVLDAEAELADGSRVPLAEVLARPALPLLVAFHLPRADTREPVHAVFEKVGHRAAFSPARLRMALRWRSAERGRDLIRVAAGAPGAPVRRLAAVEALLSPDAPCPDLYALRRACAQTLPPSMALIASRLIAGHCGLL</sequence>
<dbReference type="InterPro" id="IPR016169">
    <property type="entry name" value="FAD-bd_PCMH_sub2"/>
</dbReference>
<dbReference type="PROSITE" id="PS51387">
    <property type="entry name" value="FAD_PCMH"/>
    <property type="match status" value="1"/>
</dbReference>